<sequence>MSIAAALLVVNSVVELPPVVVNGTSASSVYGLPLVAVSRAAASEVPSTEQKHLSFSMLFPSDIVFLFFRGWTQSLYLRLRDWNRCNHRDYQNIARNGGSSGNLHSYLTSMARNQQLDKPAIVFYAMIGNDVCNPSVDTLKSMTTPKEMRTNVLKELKYLDMNLPKGSHVILVSLADGRFLWNTLHDRYHPLGQLNKDITYEQFYGFLSCVKTNPCEGWMNKNETLRNLTTEVGFMLYTKYSIYFWL</sequence>
<evidence type="ECO:0000256" key="1">
    <source>
        <dbReference type="SAM" id="SignalP"/>
    </source>
</evidence>
<protein>
    <recommendedName>
        <fullName evidence="4">Acyloxyacyl hydrolase</fullName>
    </recommendedName>
</protein>
<dbReference type="InterPro" id="IPR039676">
    <property type="entry name" value="AOAH"/>
</dbReference>
<name>A0ABN9LLP0_9NEOB</name>
<feature type="chain" id="PRO_5047318068" description="Acyloxyacyl hydrolase" evidence="1">
    <location>
        <begin position="16"/>
        <end position="246"/>
    </location>
</feature>
<dbReference type="EMBL" id="CAUEEQ010023335">
    <property type="protein sequence ID" value="CAJ0945030.1"/>
    <property type="molecule type" value="Genomic_DNA"/>
</dbReference>
<evidence type="ECO:0000313" key="2">
    <source>
        <dbReference type="EMBL" id="CAJ0945030.1"/>
    </source>
</evidence>
<comment type="caution">
    <text evidence="2">The sequence shown here is derived from an EMBL/GenBank/DDBJ whole genome shotgun (WGS) entry which is preliminary data.</text>
</comment>
<evidence type="ECO:0000313" key="3">
    <source>
        <dbReference type="Proteomes" id="UP001176940"/>
    </source>
</evidence>
<dbReference type="Pfam" id="PF00657">
    <property type="entry name" value="Lipase_GDSL"/>
    <property type="match status" value="1"/>
</dbReference>
<accession>A0ABN9LLP0</accession>
<evidence type="ECO:0008006" key="4">
    <source>
        <dbReference type="Google" id="ProtNLM"/>
    </source>
</evidence>
<proteinExistence type="predicted"/>
<reference evidence="2" key="1">
    <citation type="submission" date="2023-07" db="EMBL/GenBank/DDBJ databases">
        <authorList>
            <person name="Stuckert A."/>
        </authorList>
    </citation>
    <scope>NUCLEOTIDE SEQUENCE</scope>
</reference>
<organism evidence="2 3">
    <name type="scientific">Ranitomeya imitator</name>
    <name type="common">mimic poison frog</name>
    <dbReference type="NCBI Taxonomy" id="111125"/>
    <lineage>
        <taxon>Eukaryota</taxon>
        <taxon>Metazoa</taxon>
        <taxon>Chordata</taxon>
        <taxon>Craniata</taxon>
        <taxon>Vertebrata</taxon>
        <taxon>Euteleostomi</taxon>
        <taxon>Amphibia</taxon>
        <taxon>Batrachia</taxon>
        <taxon>Anura</taxon>
        <taxon>Neobatrachia</taxon>
        <taxon>Hyloidea</taxon>
        <taxon>Dendrobatidae</taxon>
        <taxon>Dendrobatinae</taxon>
        <taxon>Ranitomeya</taxon>
    </lineage>
</organism>
<gene>
    <name evidence="2" type="ORF">RIMI_LOCUS10686480</name>
</gene>
<dbReference type="PANTHER" id="PTHR15010:SF0">
    <property type="entry name" value="ACYLOXYACYL HYDROLASE"/>
    <property type="match status" value="1"/>
</dbReference>
<dbReference type="PANTHER" id="PTHR15010">
    <property type="entry name" value="ACYLOXYACYL HYDROLASE"/>
    <property type="match status" value="1"/>
</dbReference>
<feature type="signal peptide" evidence="1">
    <location>
        <begin position="1"/>
        <end position="15"/>
    </location>
</feature>
<keyword evidence="1" id="KW-0732">Signal</keyword>
<dbReference type="InterPro" id="IPR001087">
    <property type="entry name" value="GDSL"/>
</dbReference>
<dbReference type="Proteomes" id="UP001176940">
    <property type="component" value="Unassembled WGS sequence"/>
</dbReference>
<dbReference type="SUPFAM" id="SSF52266">
    <property type="entry name" value="SGNH hydrolase"/>
    <property type="match status" value="1"/>
</dbReference>
<keyword evidence="3" id="KW-1185">Reference proteome</keyword>